<dbReference type="InterPro" id="IPR036179">
    <property type="entry name" value="Ig-like_dom_sf"/>
</dbReference>
<dbReference type="Gene3D" id="2.60.40.10">
    <property type="entry name" value="Immunoglobulins"/>
    <property type="match status" value="2"/>
</dbReference>
<dbReference type="GO" id="GO:0007156">
    <property type="term" value="P:homophilic cell adhesion via plasma membrane adhesion molecules"/>
    <property type="evidence" value="ECO:0007669"/>
    <property type="project" value="TreeGrafter"/>
</dbReference>
<accession>A0A1I7XRB3</accession>
<dbReference type="PANTHER" id="PTHR10075">
    <property type="entry name" value="BASIGIN RELATED"/>
    <property type="match status" value="1"/>
</dbReference>
<dbReference type="PANTHER" id="PTHR10075:SF101">
    <property type="entry name" value="ZWEI IG DOMAIN PROTEIN ZIG-3"/>
    <property type="match status" value="1"/>
</dbReference>
<feature type="domain" description="Ig-like" evidence="3">
    <location>
        <begin position="139"/>
        <end position="229"/>
    </location>
</feature>
<evidence type="ECO:0000313" key="4">
    <source>
        <dbReference type="Proteomes" id="UP000095283"/>
    </source>
</evidence>
<dbReference type="PROSITE" id="PS50835">
    <property type="entry name" value="IG_LIKE"/>
    <property type="match status" value="2"/>
</dbReference>
<dbReference type="WBParaSite" id="Hba_19874">
    <property type="protein sequence ID" value="Hba_19874"/>
    <property type="gene ID" value="Hba_19874"/>
</dbReference>
<dbReference type="GO" id="GO:0070593">
    <property type="term" value="P:dendrite self-avoidance"/>
    <property type="evidence" value="ECO:0007669"/>
    <property type="project" value="TreeGrafter"/>
</dbReference>
<dbReference type="GO" id="GO:0007411">
    <property type="term" value="P:axon guidance"/>
    <property type="evidence" value="ECO:0007669"/>
    <property type="project" value="TreeGrafter"/>
</dbReference>
<sequence length="234" mass="25421">MSMCGSLVEAPQLSFEQGLEDQEVVWGQSVTLQCTVYGAPQVEKHSLQIIIASISWFHRGRRVMMHPGAAVEGALPMKRIGSGLVESRLHIPCVNGRSVGEYMCEASTPCGQAITSHAKLTLANSSRGKVCNATVNHAPWISLITVSRLELVGTPVQMMCRAKGKPLPEIKWQRITDDDELEDIDGEPGYMSLSNGDLLVVGEDSTVTESFRCTATNVHGTTFADSIVVYVDED</sequence>
<dbReference type="InterPro" id="IPR013098">
    <property type="entry name" value="Ig_I-set"/>
</dbReference>
<reference evidence="5" key="1">
    <citation type="submission" date="2016-11" db="UniProtKB">
        <authorList>
            <consortium name="WormBaseParasite"/>
        </authorList>
    </citation>
    <scope>IDENTIFICATION</scope>
</reference>
<dbReference type="GO" id="GO:0005886">
    <property type="term" value="C:plasma membrane"/>
    <property type="evidence" value="ECO:0007669"/>
    <property type="project" value="TreeGrafter"/>
</dbReference>
<proteinExistence type="predicted"/>
<evidence type="ECO:0000313" key="5">
    <source>
        <dbReference type="WBParaSite" id="Hba_19874"/>
    </source>
</evidence>
<dbReference type="InterPro" id="IPR007110">
    <property type="entry name" value="Ig-like_dom"/>
</dbReference>
<name>A0A1I7XRB3_HETBA</name>
<dbReference type="InterPro" id="IPR013783">
    <property type="entry name" value="Ig-like_fold"/>
</dbReference>
<dbReference type="Proteomes" id="UP000095283">
    <property type="component" value="Unplaced"/>
</dbReference>
<dbReference type="AlphaFoldDB" id="A0A1I7XRB3"/>
<protein>
    <submittedName>
        <fullName evidence="5">Ig-like domain-containing protein</fullName>
    </submittedName>
</protein>
<evidence type="ECO:0000259" key="3">
    <source>
        <dbReference type="PROSITE" id="PS50835"/>
    </source>
</evidence>
<keyword evidence="4" id="KW-1185">Reference proteome</keyword>
<keyword evidence="2" id="KW-0393">Immunoglobulin domain</keyword>
<dbReference type="CDD" id="cd00096">
    <property type="entry name" value="Ig"/>
    <property type="match status" value="1"/>
</dbReference>
<evidence type="ECO:0000256" key="1">
    <source>
        <dbReference type="ARBA" id="ARBA00022737"/>
    </source>
</evidence>
<dbReference type="GO" id="GO:0098632">
    <property type="term" value="F:cell-cell adhesion mediator activity"/>
    <property type="evidence" value="ECO:0007669"/>
    <property type="project" value="TreeGrafter"/>
</dbReference>
<evidence type="ECO:0000256" key="2">
    <source>
        <dbReference type="ARBA" id="ARBA00023319"/>
    </source>
</evidence>
<organism evidence="4 5">
    <name type="scientific">Heterorhabditis bacteriophora</name>
    <name type="common">Entomopathogenic nematode worm</name>
    <dbReference type="NCBI Taxonomy" id="37862"/>
    <lineage>
        <taxon>Eukaryota</taxon>
        <taxon>Metazoa</taxon>
        <taxon>Ecdysozoa</taxon>
        <taxon>Nematoda</taxon>
        <taxon>Chromadorea</taxon>
        <taxon>Rhabditida</taxon>
        <taxon>Rhabditina</taxon>
        <taxon>Rhabditomorpha</taxon>
        <taxon>Strongyloidea</taxon>
        <taxon>Heterorhabditidae</taxon>
        <taxon>Heterorhabditis</taxon>
    </lineage>
</organism>
<feature type="domain" description="Ig-like" evidence="3">
    <location>
        <begin position="11"/>
        <end position="121"/>
    </location>
</feature>
<dbReference type="Pfam" id="PF07679">
    <property type="entry name" value="I-set"/>
    <property type="match status" value="1"/>
</dbReference>
<dbReference type="GO" id="GO:0030424">
    <property type="term" value="C:axon"/>
    <property type="evidence" value="ECO:0007669"/>
    <property type="project" value="TreeGrafter"/>
</dbReference>
<keyword evidence="1" id="KW-0677">Repeat</keyword>
<dbReference type="SUPFAM" id="SSF48726">
    <property type="entry name" value="Immunoglobulin"/>
    <property type="match status" value="2"/>
</dbReference>